<accession>A0A381T6Z8</accession>
<evidence type="ECO:0000256" key="2">
    <source>
        <dbReference type="SAM" id="Phobius"/>
    </source>
</evidence>
<evidence type="ECO:0000313" key="4">
    <source>
        <dbReference type="EMBL" id="SVA11311.1"/>
    </source>
</evidence>
<evidence type="ECO:0000259" key="3">
    <source>
        <dbReference type="Pfam" id="PF09822"/>
    </source>
</evidence>
<gene>
    <name evidence="4" type="ORF">METZ01_LOCUS64165</name>
</gene>
<feature type="compositionally biased region" description="Acidic residues" evidence="1">
    <location>
        <begin position="351"/>
        <end position="370"/>
    </location>
</feature>
<proteinExistence type="predicted"/>
<dbReference type="AlphaFoldDB" id="A0A381T6Z8"/>
<feature type="transmembrane region" description="Helical" evidence="2">
    <location>
        <begin position="541"/>
        <end position="562"/>
    </location>
</feature>
<dbReference type="EMBL" id="UINC01004040">
    <property type="protein sequence ID" value="SVA11311.1"/>
    <property type="molecule type" value="Genomic_DNA"/>
</dbReference>
<keyword evidence="2" id="KW-1133">Transmembrane helix</keyword>
<reference evidence="4" key="1">
    <citation type="submission" date="2018-05" db="EMBL/GenBank/DDBJ databases">
        <authorList>
            <person name="Lanie J.A."/>
            <person name="Ng W.-L."/>
            <person name="Kazmierczak K.M."/>
            <person name="Andrzejewski T.M."/>
            <person name="Davidsen T.M."/>
            <person name="Wayne K.J."/>
            <person name="Tettelin H."/>
            <person name="Glass J.I."/>
            <person name="Rusch D."/>
            <person name="Podicherti R."/>
            <person name="Tsui H.-C.T."/>
            <person name="Winkler M.E."/>
        </authorList>
    </citation>
    <scope>NUCLEOTIDE SEQUENCE</scope>
</reference>
<dbReference type="InterPro" id="IPR019196">
    <property type="entry name" value="ABC_transp_unknown"/>
</dbReference>
<feature type="region of interest" description="Disordered" evidence="1">
    <location>
        <begin position="345"/>
        <end position="372"/>
    </location>
</feature>
<sequence length="581" mass="64313">EIDAAGGARVQVRIETTELFTDAARGARETFGITPRRIPDLGGGRAGFTEVFLGLAFTCGAEEQVIPFFDRGLPAEYEIARSIRVVSGTARQRVGVVNSAIRLFGGFDFQTMQSSPAWSVVEELRKQYEVVEITPTGPITEEVDGLVVVLPSSLSQEEMDYVEEFVAQGNPTLMLVDPIPTLDLSLSPTEEPGANQNPFMQQGQPPPTPKGDVQAMLSRLGVAWNSGEVVWDAYNPHPDLAHLPPEVVFVGLGNEGQSPFNREHAASTALQEFVTLYPGNLRQAVGSDYDFQPLVTSGRVSGTFQYFQIVQRGFFGAQLNQNLRYQADPSEYVIAAHVRSGGEILNPDTNAVEDNESAGDDTAEEPESDLTDAGTQDTVNLIVIADVDFISEQFFQIRRLGAGNLNFDNVTFFLNTIDVLVGDESFVALRNRRVQHRTLARVESQTRSFIEQRANEEAQAEGEAEEALAEAQGRLDQRITEVQSRTDLDAQAKEIMARNLQEVENRRFEVLRANIESEKEAKIQGSMETMESQIRRIQSSIRMLAVLLPPIPVFALGVMIFVRRQRREREGAVAAHRNRVK</sequence>
<evidence type="ECO:0000256" key="1">
    <source>
        <dbReference type="SAM" id="MobiDB-lite"/>
    </source>
</evidence>
<name>A0A381T6Z8_9ZZZZ</name>
<feature type="domain" description="ABC-type uncharacterised transport system" evidence="3">
    <location>
        <begin position="93"/>
        <end position="415"/>
    </location>
</feature>
<feature type="compositionally biased region" description="Polar residues" evidence="1">
    <location>
        <begin position="187"/>
        <end position="203"/>
    </location>
</feature>
<keyword evidence="2" id="KW-0472">Membrane</keyword>
<organism evidence="4">
    <name type="scientific">marine metagenome</name>
    <dbReference type="NCBI Taxonomy" id="408172"/>
    <lineage>
        <taxon>unclassified sequences</taxon>
        <taxon>metagenomes</taxon>
        <taxon>ecological metagenomes</taxon>
    </lineage>
</organism>
<feature type="region of interest" description="Disordered" evidence="1">
    <location>
        <begin position="187"/>
        <end position="211"/>
    </location>
</feature>
<keyword evidence="2" id="KW-0812">Transmembrane</keyword>
<protein>
    <recommendedName>
        <fullName evidence="3">ABC-type uncharacterized transport system domain-containing protein</fullName>
    </recommendedName>
</protein>
<feature type="non-terminal residue" evidence="4">
    <location>
        <position position="1"/>
    </location>
</feature>
<dbReference type="Pfam" id="PF09822">
    <property type="entry name" value="ABC_transp_aux"/>
    <property type="match status" value="1"/>
</dbReference>